<gene>
    <name evidence="1" type="ORF">C1645_741031</name>
</gene>
<sequence>MYPCSWKYGEWEKLYSIHFGAQNVRIGHSTESETDTVTIHNIKGPGGFYIDTPGFDDSDESKVDDEVKRSISCKMLETNVQNITTILCLPSTSIYVRENFTNYINDYDVYKGSEPERILAKYESLMEDISSVRYVLDLKKSSVLDVPKKPIQATTKQVFDDSPEAWTVRVFSFGGVNPNLYLDTGSVVIITMLIHMDASNVKKFTKKRSGGA</sequence>
<evidence type="ECO:0000313" key="1">
    <source>
        <dbReference type="EMBL" id="RIA86183.1"/>
    </source>
</evidence>
<comment type="caution">
    <text evidence="1">The sequence shown here is derived from an EMBL/GenBank/DDBJ whole genome shotgun (WGS) entry which is preliminary data.</text>
</comment>
<protein>
    <submittedName>
        <fullName evidence="1">Uncharacterized protein</fullName>
    </submittedName>
</protein>
<evidence type="ECO:0000313" key="2">
    <source>
        <dbReference type="Proteomes" id="UP000265703"/>
    </source>
</evidence>
<dbReference type="STRING" id="658196.A0A397SJ55"/>
<keyword evidence="2" id="KW-1185">Reference proteome</keyword>
<name>A0A397SJ55_9GLOM</name>
<accession>A0A397SJ55</accession>
<dbReference type="AlphaFoldDB" id="A0A397SJ55"/>
<dbReference type="OrthoDB" id="2443925at2759"/>
<organism evidence="1 2">
    <name type="scientific">Glomus cerebriforme</name>
    <dbReference type="NCBI Taxonomy" id="658196"/>
    <lineage>
        <taxon>Eukaryota</taxon>
        <taxon>Fungi</taxon>
        <taxon>Fungi incertae sedis</taxon>
        <taxon>Mucoromycota</taxon>
        <taxon>Glomeromycotina</taxon>
        <taxon>Glomeromycetes</taxon>
        <taxon>Glomerales</taxon>
        <taxon>Glomeraceae</taxon>
        <taxon>Glomus</taxon>
    </lineage>
</organism>
<dbReference type="EMBL" id="QKYT01000378">
    <property type="protein sequence ID" value="RIA86183.1"/>
    <property type="molecule type" value="Genomic_DNA"/>
</dbReference>
<reference evidence="1 2" key="1">
    <citation type="submission" date="2018-06" db="EMBL/GenBank/DDBJ databases">
        <title>Comparative genomics reveals the genomic features of Rhizophagus irregularis, R. cerebriforme, R. diaphanum and Gigaspora rosea, and their symbiotic lifestyle signature.</title>
        <authorList>
            <person name="Morin E."/>
            <person name="San Clemente H."/>
            <person name="Chen E.C.H."/>
            <person name="De La Providencia I."/>
            <person name="Hainaut M."/>
            <person name="Kuo A."/>
            <person name="Kohler A."/>
            <person name="Murat C."/>
            <person name="Tang N."/>
            <person name="Roy S."/>
            <person name="Loubradou J."/>
            <person name="Henrissat B."/>
            <person name="Grigoriev I.V."/>
            <person name="Corradi N."/>
            <person name="Roux C."/>
            <person name="Martin F.M."/>
        </authorList>
    </citation>
    <scope>NUCLEOTIDE SEQUENCE [LARGE SCALE GENOMIC DNA]</scope>
    <source>
        <strain evidence="1 2">DAOM 227022</strain>
    </source>
</reference>
<proteinExistence type="predicted"/>
<dbReference type="Proteomes" id="UP000265703">
    <property type="component" value="Unassembled WGS sequence"/>
</dbReference>